<feature type="domain" description="CHK kinase-like" evidence="1">
    <location>
        <begin position="481"/>
        <end position="687"/>
    </location>
</feature>
<organism evidence="2 3">
    <name type="scientific">Ignelater luminosus</name>
    <name type="common">Cucubano</name>
    <name type="synonym">Pyrophorus luminosus</name>
    <dbReference type="NCBI Taxonomy" id="2038154"/>
    <lineage>
        <taxon>Eukaryota</taxon>
        <taxon>Metazoa</taxon>
        <taxon>Ecdysozoa</taxon>
        <taxon>Arthropoda</taxon>
        <taxon>Hexapoda</taxon>
        <taxon>Insecta</taxon>
        <taxon>Pterygota</taxon>
        <taxon>Neoptera</taxon>
        <taxon>Endopterygota</taxon>
        <taxon>Coleoptera</taxon>
        <taxon>Polyphaga</taxon>
        <taxon>Elateriformia</taxon>
        <taxon>Elateroidea</taxon>
        <taxon>Elateridae</taxon>
        <taxon>Agrypninae</taxon>
        <taxon>Pyrophorini</taxon>
        <taxon>Ignelater</taxon>
    </lineage>
</organism>
<protein>
    <recommendedName>
        <fullName evidence="1">CHK kinase-like domain-containing protein</fullName>
    </recommendedName>
</protein>
<dbReference type="Proteomes" id="UP000801492">
    <property type="component" value="Unassembled WGS sequence"/>
</dbReference>
<dbReference type="SUPFAM" id="SSF56112">
    <property type="entry name" value="Protein kinase-like (PK-like)"/>
    <property type="match status" value="2"/>
</dbReference>
<gene>
    <name evidence="2" type="ORF">ILUMI_26317</name>
</gene>
<reference evidence="2" key="1">
    <citation type="submission" date="2019-08" db="EMBL/GenBank/DDBJ databases">
        <title>The genome of the North American firefly Photinus pyralis.</title>
        <authorList>
            <consortium name="Photinus pyralis genome working group"/>
            <person name="Fallon T.R."/>
            <person name="Sander Lower S.E."/>
            <person name="Weng J.-K."/>
        </authorList>
    </citation>
    <scope>NUCLEOTIDE SEQUENCE</scope>
    <source>
        <strain evidence="2">TRF0915ILg1</strain>
        <tissue evidence="2">Whole body</tissue>
    </source>
</reference>
<dbReference type="InterPro" id="IPR015897">
    <property type="entry name" value="CHK_kinase-like"/>
</dbReference>
<comment type="caution">
    <text evidence="2">The sequence shown here is derived from an EMBL/GenBank/DDBJ whole genome shotgun (WGS) entry which is preliminary data.</text>
</comment>
<dbReference type="SMART" id="SM00587">
    <property type="entry name" value="CHK"/>
    <property type="match status" value="2"/>
</dbReference>
<dbReference type="EMBL" id="VTPC01091064">
    <property type="protein sequence ID" value="KAF2879860.1"/>
    <property type="molecule type" value="Genomic_DNA"/>
</dbReference>
<feature type="domain" description="CHK kinase-like" evidence="1">
    <location>
        <begin position="96"/>
        <end position="286"/>
    </location>
</feature>
<dbReference type="InterPro" id="IPR004119">
    <property type="entry name" value="EcKL"/>
</dbReference>
<dbReference type="Gene3D" id="3.90.1200.10">
    <property type="match status" value="2"/>
</dbReference>
<dbReference type="PANTHER" id="PTHR11012:SF48">
    <property type="entry name" value="CHK KINASE-LIKE DOMAIN-CONTAINING PROTEIN-RELATED"/>
    <property type="match status" value="1"/>
</dbReference>
<dbReference type="InterPro" id="IPR011009">
    <property type="entry name" value="Kinase-like_dom_sf"/>
</dbReference>
<dbReference type="PANTHER" id="PTHR11012">
    <property type="entry name" value="PROTEIN KINASE-LIKE DOMAIN-CONTAINING"/>
    <property type="match status" value="1"/>
</dbReference>
<sequence length="781" mass="92792">MVFKEIILSVEECHTLVKRYLRSDEFQVLKYEEEPSEDFENYFKIKIKTLNGVQSDLSFIGKKLEKNAEKIFSHEVLYMDCNFIPKYCYGQEDKFIIFEDFTKENFIRPQEMDIEHIKLTLKNLAGLHAKSVEFEMKKSKKQGKSYKIIDENDQFINDPLMESLWFQEGLNNLNLLIDLLPENHLDSNRIKTKIADIFYKFQNRNSGFKQVLCHGSLWNKNILFKYNNNKKPTDCKFINFEYQHYNSPVVDVLQFIYMNTNQESRKKHLHELLEFYYECLKNQLESMDLKPGKIIPKNEDYDVAIHYFLPLIKLQMACLQHNKYSEKSISNSSKRFIKEFETNEYLRKALTESIMELKHLVTHPGITLEDCFKIIKNKIETTDYQLIDYKITPLGKISGYLGDHNKLKIEIIVNNEKRVLNLFAKFIPRGQTAVSIEQDTDAFYKEMFFYQQFIPLIKNYRIELINECATPCYFARYKDVMVFDDLEIQNFISLEPRKPISFEFAKMIIRKLAKFHASSIILEEKLGEVTNTKYSLINDFAKELQESLATEKENHQGGQCMKTGINAVEHMMELFPDPNNNPSVSKEEMRIKIKKAFEVFYEAVKPSKRFRNAICHGDLWISNTLIQCFDGKPTDCRFVDFQMCRYCPPVQDLLTFIYLTTNRRLRKEHFSDLIELYYKELSRNIEDYGYDIKNIYPYKEFMKSIEYTIPQAVCQTTCFFQLCLINPDILKEYMTNEESARNVLVGDRRDFISDMYKRDPLFRERAGECIQDLREMCIKYF</sequence>
<evidence type="ECO:0000313" key="3">
    <source>
        <dbReference type="Proteomes" id="UP000801492"/>
    </source>
</evidence>
<proteinExistence type="predicted"/>
<evidence type="ECO:0000313" key="2">
    <source>
        <dbReference type="EMBL" id="KAF2879860.1"/>
    </source>
</evidence>
<dbReference type="AlphaFoldDB" id="A0A8K0C3W1"/>
<dbReference type="OrthoDB" id="190089at2759"/>
<accession>A0A8K0C3W1</accession>
<evidence type="ECO:0000259" key="1">
    <source>
        <dbReference type="SMART" id="SM00587"/>
    </source>
</evidence>
<name>A0A8K0C3W1_IGNLU</name>
<dbReference type="Pfam" id="PF02958">
    <property type="entry name" value="EcKL"/>
    <property type="match status" value="2"/>
</dbReference>
<keyword evidence="3" id="KW-1185">Reference proteome</keyword>